<sequence>MMASPSSCTSRRDNEAHMTEKIAKDVSDKLKATSSRDFYVMDMVVPEMQSALDLDKKEALEKSLEALEMGLQALNAMRNNLLQRVYKEEGRGLPVLSEVKKWISDVEEIESKANPLLDKSISELHKLSKSEDGSQISEPTPNHYSEMVHQRLKEVETLKTKEFSEFVVDRAHLLHVRKILPLQPTLDKITLETKRLSPEESWDLFQEVVGEATLTSHPDIRQLARIVAKKCGGFCFALYLIGVTMSSKRTTREWYHAIHVLVSSAAEFSDMKDKILPILKFSYDSLPCENIRLCFLYCALFPEGDVTSKQGLVDCLIGEGIIADEEDREIAEIKGYEVIETLVKMFLLMEDESGYGVKMHDVVREMALWIASDFGKQKEHFVVVGGERIHQMPEVNDWRMVRRMSVTSTQIQNISESPDHSKLTTLFLKENNNLKCISGDFFRWMKSLLLLDLSNNKELADLPEEVSCLVSLQFLNLSFTSITRLPLGLKELKKLIHLDLEHTSKLKEIEVIAGLSSLQVLRLFWSFPMDLGLMEDLLIFKGLKELSLNVEEDAVLQRLLSDNQLASCIRRLHLNGFTITNGGISLLNSASSIRELSISGCNFPKITTDRRRALHFSNIEQCPQFRNMHTVQLHGCKGVRSLTWLLLAPNLDNLRVYECPQIEEIISKDKSMTQQLGVGDNSEQPFLNLTSLILEGLPDLKSIYWTPLTFPVLKSIQISRCPKLGRRPV</sequence>
<evidence type="ECO:0000259" key="8">
    <source>
        <dbReference type="Pfam" id="PF23598"/>
    </source>
</evidence>
<organism evidence="9 10">
    <name type="scientific">Camelina sativa</name>
    <name type="common">False flax</name>
    <name type="synonym">Myagrum sativum</name>
    <dbReference type="NCBI Taxonomy" id="90675"/>
    <lineage>
        <taxon>Eukaryota</taxon>
        <taxon>Viridiplantae</taxon>
        <taxon>Streptophyta</taxon>
        <taxon>Embryophyta</taxon>
        <taxon>Tracheophyta</taxon>
        <taxon>Spermatophyta</taxon>
        <taxon>Magnoliopsida</taxon>
        <taxon>eudicotyledons</taxon>
        <taxon>Gunneridae</taxon>
        <taxon>Pentapetalae</taxon>
        <taxon>rosids</taxon>
        <taxon>malvids</taxon>
        <taxon>Brassicales</taxon>
        <taxon>Brassicaceae</taxon>
        <taxon>Camelineae</taxon>
        <taxon>Camelina</taxon>
    </lineage>
</organism>
<dbReference type="Pfam" id="PF23598">
    <property type="entry name" value="LRR_14"/>
    <property type="match status" value="1"/>
</dbReference>
<dbReference type="PANTHER" id="PTHR33463">
    <property type="entry name" value="NB-ARC DOMAIN-CONTAINING PROTEIN-RELATED"/>
    <property type="match status" value="1"/>
</dbReference>
<dbReference type="InterPro" id="IPR027417">
    <property type="entry name" value="P-loop_NTPase"/>
</dbReference>
<dbReference type="Gene3D" id="1.10.8.430">
    <property type="entry name" value="Helical domain of apoptotic protease-activating factors"/>
    <property type="match status" value="1"/>
</dbReference>
<evidence type="ECO:0000256" key="1">
    <source>
        <dbReference type="ARBA" id="ARBA00022614"/>
    </source>
</evidence>
<dbReference type="SUPFAM" id="SSF52058">
    <property type="entry name" value="L domain-like"/>
    <property type="match status" value="1"/>
</dbReference>
<evidence type="ECO:0000259" key="6">
    <source>
        <dbReference type="Pfam" id="PF23247"/>
    </source>
</evidence>
<evidence type="ECO:0000313" key="10">
    <source>
        <dbReference type="RefSeq" id="XP_010422300.1"/>
    </source>
</evidence>
<dbReference type="InterPro" id="IPR055414">
    <property type="entry name" value="LRR_R13L4/SHOC2-like"/>
</dbReference>
<dbReference type="InterPro" id="IPR050905">
    <property type="entry name" value="Plant_NBS-LRR"/>
</dbReference>
<dbReference type="RefSeq" id="XP_010422300.1">
    <property type="nucleotide sequence ID" value="XM_010423998.1"/>
</dbReference>
<reference evidence="10" key="2">
    <citation type="submission" date="2025-08" db="UniProtKB">
        <authorList>
            <consortium name="RefSeq"/>
        </authorList>
    </citation>
    <scope>IDENTIFICATION</scope>
</reference>
<dbReference type="InterPro" id="IPR058922">
    <property type="entry name" value="WHD_DRP"/>
</dbReference>
<dbReference type="Pfam" id="PF23247">
    <property type="entry name" value="LRR_RPS2"/>
    <property type="match status" value="1"/>
</dbReference>
<reference evidence="9" key="1">
    <citation type="journal article" date="2014" name="Nat. Commun.">
        <title>The emerging biofuel crop Camelina sativa retains a highly undifferentiated hexaploid genome structure.</title>
        <authorList>
            <person name="Kagale S."/>
            <person name="Koh C."/>
            <person name="Nixon J."/>
            <person name="Bollina V."/>
            <person name="Clarke W.E."/>
            <person name="Tuteja R."/>
            <person name="Spillane C."/>
            <person name="Robinson S.J."/>
            <person name="Links M.G."/>
            <person name="Clarke C."/>
            <person name="Higgins E.E."/>
            <person name="Huebert T."/>
            <person name="Sharpe A.G."/>
            <person name="Parkin I.A."/>
        </authorList>
    </citation>
    <scope>NUCLEOTIDE SEQUENCE [LARGE SCALE GENOMIC DNA]</scope>
    <source>
        <strain evidence="9">cv. DH55</strain>
    </source>
</reference>
<feature type="coiled-coil region" evidence="5">
    <location>
        <begin position="57"/>
        <end position="84"/>
    </location>
</feature>
<keyword evidence="9" id="KW-1185">Reference proteome</keyword>
<evidence type="ECO:0000256" key="3">
    <source>
        <dbReference type="ARBA" id="ARBA00022741"/>
    </source>
</evidence>
<keyword evidence="3" id="KW-0547">Nucleotide-binding</keyword>
<dbReference type="InterPro" id="IPR032675">
    <property type="entry name" value="LRR_dom_sf"/>
</dbReference>
<dbReference type="GeneID" id="104707625"/>
<evidence type="ECO:0000256" key="2">
    <source>
        <dbReference type="ARBA" id="ARBA00022737"/>
    </source>
</evidence>
<gene>
    <name evidence="10" type="primary">LOC104707625</name>
</gene>
<protein>
    <submittedName>
        <fullName evidence="10">Probable disease resistance protein At5g47260</fullName>
    </submittedName>
</protein>
<dbReference type="InterPro" id="IPR042197">
    <property type="entry name" value="Apaf_helical"/>
</dbReference>
<dbReference type="Proteomes" id="UP000694864">
    <property type="component" value="Chromosome 8"/>
</dbReference>
<evidence type="ECO:0000259" key="7">
    <source>
        <dbReference type="Pfam" id="PF23559"/>
    </source>
</evidence>
<evidence type="ECO:0000256" key="5">
    <source>
        <dbReference type="SAM" id="Coils"/>
    </source>
</evidence>
<name>A0ABM0T846_CAMSA</name>
<evidence type="ECO:0000256" key="4">
    <source>
        <dbReference type="ARBA" id="ARBA00022821"/>
    </source>
</evidence>
<evidence type="ECO:0000313" key="9">
    <source>
        <dbReference type="Proteomes" id="UP000694864"/>
    </source>
</evidence>
<dbReference type="InterPro" id="IPR057135">
    <property type="entry name" value="At4g27190-like_LRR"/>
</dbReference>
<dbReference type="PANTHER" id="PTHR33463:SF220">
    <property type="entry name" value="NB-ARC DOMAIN-CONTAINING PROTEIN"/>
    <property type="match status" value="1"/>
</dbReference>
<keyword evidence="2" id="KW-0677">Repeat</keyword>
<accession>A0ABM0T846</accession>
<feature type="domain" description="Disease resistance protein winged helix" evidence="7">
    <location>
        <begin position="300"/>
        <end position="367"/>
    </location>
</feature>
<dbReference type="Gene3D" id="3.80.10.10">
    <property type="entry name" value="Ribonuclease Inhibitor"/>
    <property type="match status" value="2"/>
</dbReference>
<dbReference type="Pfam" id="PF23559">
    <property type="entry name" value="WHD_DRP"/>
    <property type="match status" value="1"/>
</dbReference>
<keyword evidence="4" id="KW-0611">Plant defense</keyword>
<feature type="domain" description="Disease resistance protein At4g27190-like leucine-rich repeats" evidence="6">
    <location>
        <begin position="624"/>
        <end position="724"/>
    </location>
</feature>
<dbReference type="SUPFAM" id="SSF52540">
    <property type="entry name" value="P-loop containing nucleoside triphosphate hydrolases"/>
    <property type="match status" value="1"/>
</dbReference>
<keyword evidence="5" id="KW-0175">Coiled coil</keyword>
<feature type="non-terminal residue" evidence="10">
    <location>
        <position position="729"/>
    </location>
</feature>
<proteinExistence type="predicted"/>
<feature type="domain" description="Disease resistance R13L4/SHOC-2-like LRR" evidence="8">
    <location>
        <begin position="401"/>
        <end position="606"/>
    </location>
</feature>
<keyword evidence="1" id="KW-0433">Leucine-rich repeat</keyword>